<dbReference type="PANTHER" id="PTHR44376:SF5">
    <property type="entry name" value="TRANSCRIPTIONAL COREPRESSOR LEUNIG ISOFORM X1"/>
    <property type="match status" value="1"/>
</dbReference>
<dbReference type="SUPFAM" id="SSF50978">
    <property type="entry name" value="WD40 repeat-like"/>
    <property type="match status" value="1"/>
</dbReference>
<feature type="coiled-coil region" evidence="4">
    <location>
        <begin position="60"/>
        <end position="87"/>
    </location>
</feature>
<feature type="region of interest" description="Disordered" evidence="5">
    <location>
        <begin position="354"/>
        <end position="393"/>
    </location>
</feature>
<dbReference type="InterPro" id="IPR006594">
    <property type="entry name" value="LisH"/>
</dbReference>
<dbReference type="EMBL" id="MCFH01000008">
    <property type="protein sequence ID" value="ORX56032.1"/>
    <property type="molecule type" value="Genomic_DNA"/>
</dbReference>
<evidence type="ECO:0000256" key="1">
    <source>
        <dbReference type="ARBA" id="ARBA00022574"/>
    </source>
</evidence>
<evidence type="ECO:0000256" key="2">
    <source>
        <dbReference type="ARBA" id="ARBA00022737"/>
    </source>
</evidence>
<evidence type="ECO:0000313" key="6">
    <source>
        <dbReference type="EMBL" id="ORX56032.1"/>
    </source>
</evidence>
<dbReference type="SMART" id="SM00667">
    <property type="entry name" value="LisH"/>
    <property type="match status" value="1"/>
</dbReference>
<dbReference type="InterPro" id="IPR015943">
    <property type="entry name" value="WD40/YVTN_repeat-like_dom_sf"/>
</dbReference>
<feature type="repeat" description="WD" evidence="3">
    <location>
        <begin position="911"/>
        <end position="952"/>
    </location>
</feature>
<feature type="compositionally biased region" description="Polar residues" evidence="5">
    <location>
        <begin position="354"/>
        <end position="379"/>
    </location>
</feature>
<dbReference type="STRING" id="1754191.A0A1Y1VIV9"/>
<feature type="compositionally biased region" description="Low complexity" evidence="5">
    <location>
        <begin position="236"/>
        <end position="287"/>
    </location>
</feature>
<dbReference type="PROSITE" id="PS50896">
    <property type="entry name" value="LISH"/>
    <property type="match status" value="1"/>
</dbReference>
<dbReference type="Gene3D" id="2.130.10.10">
    <property type="entry name" value="YVTN repeat-like/Quinoprotein amine dehydrogenase"/>
    <property type="match status" value="2"/>
</dbReference>
<feature type="region of interest" description="Disordered" evidence="5">
    <location>
        <begin position="454"/>
        <end position="473"/>
    </location>
</feature>
<reference evidence="6 7" key="1">
    <citation type="submission" date="2016-08" db="EMBL/GenBank/DDBJ databases">
        <title>Genomes of anaerobic fungi encode conserved fungal cellulosomes for biomass hydrolysis.</title>
        <authorList>
            <consortium name="DOE Joint Genome Institute"/>
            <person name="Haitjema C.H."/>
            <person name="Gilmore S.P."/>
            <person name="Henske J.K."/>
            <person name="Solomon K.V."/>
            <person name="De Groot R."/>
            <person name="Kuo A."/>
            <person name="Mondo S.J."/>
            <person name="Salamov A.A."/>
            <person name="Labutti K."/>
            <person name="Zhao Z."/>
            <person name="Chiniquy J."/>
            <person name="Barry K."/>
            <person name="Brewer H.M."/>
            <person name="Purvine S.O."/>
            <person name="Wright A.T."/>
            <person name="Boxma B."/>
            <person name="Van Alen T."/>
            <person name="Hackstein J.H."/>
            <person name="Baker S.E."/>
            <person name="Grigoriev I.V."/>
            <person name="O'Malley M.A."/>
        </authorList>
    </citation>
    <scope>NUCLEOTIDE SEQUENCE [LARGE SCALE GENOMIC DNA]</scope>
    <source>
        <strain evidence="7">finn</strain>
    </source>
</reference>
<feature type="compositionally biased region" description="Low complexity" evidence="5">
    <location>
        <begin position="382"/>
        <end position="393"/>
    </location>
</feature>
<protein>
    <submittedName>
        <fullName evidence="6">WD40 repeat-like protein</fullName>
    </submittedName>
</protein>
<feature type="region of interest" description="Disordered" evidence="5">
    <location>
        <begin position="231"/>
        <end position="297"/>
    </location>
</feature>
<dbReference type="Pfam" id="PF00400">
    <property type="entry name" value="WD40"/>
    <property type="match status" value="3"/>
</dbReference>
<keyword evidence="4" id="KW-0175">Coiled coil</keyword>
<dbReference type="PROSITE" id="PS50082">
    <property type="entry name" value="WD_REPEATS_2"/>
    <property type="match status" value="2"/>
</dbReference>
<dbReference type="InterPro" id="IPR001680">
    <property type="entry name" value="WD40_rpt"/>
</dbReference>
<evidence type="ECO:0000256" key="3">
    <source>
        <dbReference type="PROSITE-ProRule" id="PRU00221"/>
    </source>
</evidence>
<keyword evidence="7" id="KW-1185">Reference proteome</keyword>
<dbReference type="InterPro" id="IPR044716">
    <property type="entry name" value="LEUNIG-like"/>
</dbReference>
<dbReference type="InterPro" id="IPR036322">
    <property type="entry name" value="WD40_repeat_dom_sf"/>
</dbReference>
<dbReference type="PROSITE" id="PS00678">
    <property type="entry name" value="WD_REPEATS_1"/>
    <property type="match status" value="1"/>
</dbReference>
<dbReference type="GO" id="GO:0003714">
    <property type="term" value="F:transcription corepressor activity"/>
    <property type="evidence" value="ECO:0007669"/>
    <property type="project" value="InterPro"/>
</dbReference>
<sequence>MSNSFQNSLNATTVSNNFVIKDKQLDNQKKTYKKEDLKILQQKYSNSMSIPNPTQKQLLYLQQQLQQQRIQQQQQQLQQQLKQQQQQMIYNKIQNKRKIDREKMLDTYIYDYCLKRNYKQTAELLKQEAKVSVEDIQQINSEGFLYEWWTVFWEIYSAKENNEEDTTSDALTYIGAQNLKAKQNEILLRQINSINTPKGVNSSSLTNQIMNPQLKQLQQLQLQQLHSKQNAQSSNITQASISTTQPSTTQSSIQQQLQQLQAQIKSSQTQNQSHSNSSSSILANNQNHTTTLNNSNSILPLTVTSNSTSGAAKNLQLSTSDSPQFNISNALTGLTYTPQSLPNSSRASLIQSNNIAQSQQPTQSPHLSTNPSPQLSQGILRNGTNTSSLSNASNLQNIGRSSAATATLNLYAAMRNQSNLSLQDKNQLLSQSHIMKMVQNKVLNQIKQQKNGSNQTISTSTVNTPTSITTQTSGIKNASTLKKNALSPTDSVQEMSPPPSKRIRANSVQYSPVLNSNTIQSPVLTTQQQSLNINTSPIISNNGLLSDLSTTQLMGKNWNTSNKQLINQQLQNPQNQLLLKRKQQLGLQNTEAQELLLQQKALQAQAQGLKTANAQIQYNLKLKAQQSQNQILSTNPVNIAVTSSSTVNFKSLKAGKSNITQKNKITPIVTTLPTAINKLDSNSIIVKSSPSSISSDIKHKTSVSPNQDSSVAAIATAKATTVNNESYISEDNEPNTQKTKNVIGTTSQSLTQIKSNIDKKDPNNLNQLSLSLLQNPSTDTLDQILQNSSINYSLNDADMFNKSMEILLNFHNLAPFDGDPTKNEIEKANSNAIFDSVASFANDKTANVDEDPEKMFSIPVESVFYGTGSSEVKFPTEKKNNSTKKKLNLNYIGNKNLDVNKVKFLTPITSLQEHKQTVSACCFDNLGVVLASGSNDNKTIIWDVSNTNNRPKPVWTLGGHKKSVNIVRFFNLTGLVGNAVTSNNVEQIINTVPTLLVTGSIDKTVRIWKLNGIKNGIINEKESYEIFSVFEKHNWNITAADFCPVAVCSSQNVDGFGEPGKKVTIYCGSLDAEGELKIWNIINKKILKSIKLNKSSKFDYLSNPLRFRPINNGSFFISDSSIVTIVAAYATSLIVIDFILPIQNNANDDGTDDYTIRTKQTDHKKYISTIEWSSDGNNLITASEDMIYVWNIDSNNEFQVIYSIPSDNEKITSCIFLPNPFLSSVDQLNTKSISIAYSVYNNIYVWESEKNSSTLYSQYSPSVGKISSYNKAHTGTICSLSSCIRLKPTVKAINENTTSNDIEYILASSSNTKENNLKIWNINI</sequence>
<proteinExistence type="predicted"/>
<name>A0A1Y1VIV9_9FUNG</name>
<feature type="compositionally biased region" description="Low complexity" evidence="5">
    <location>
        <begin position="456"/>
        <end position="473"/>
    </location>
</feature>
<feature type="repeat" description="WD" evidence="3">
    <location>
        <begin position="995"/>
        <end position="1011"/>
    </location>
</feature>
<dbReference type="InterPro" id="IPR019775">
    <property type="entry name" value="WD40_repeat_CS"/>
</dbReference>
<feature type="compositionally biased region" description="Polar residues" evidence="5">
    <location>
        <begin position="288"/>
        <end position="297"/>
    </location>
</feature>
<dbReference type="Proteomes" id="UP000193719">
    <property type="component" value="Unassembled WGS sequence"/>
</dbReference>
<comment type="caution">
    <text evidence="6">The sequence shown here is derived from an EMBL/GenBank/DDBJ whole genome shotgun (WGS) entry which is preliminary data.</text>
</comment>
<accession>A0A1Y1VIV9</accession>
<dbReference type="OrthoDB" id="5600002at2759"/>
<evidence type="ECO:0000313" key="7">
    <source>
        <dbReference type="Proteomes" id="UP000193719"/>
    </source>
</evidence>
<dbReference type="PROSITE" id="PS50294">
    <property type="entry name" value="WD_REPEATS_REGION"/>
    <property type="match status" value="1"/>
</dbReference>
<dbReference type="Pfam" id="PF08513">
    <property type="entry name" value="LisH"/>
    <property type="match status" value="1"/>
</dbReference>
<dbReference type="SMART" id="SM00320">
    <property type="entry name" value="WD40"/>
    <property type="match status" value="6"/>
</dbReference>
<gene>
    <name evidence="6" type="ORF">BCR36DRAFT_320820</name>
</gene>
<organism evidence="6 7">
    <name type="scientific">Piromyces finnis</name>
    <dbReference type="NCBI Taxonomy" id="1754191"/>
    <lineage>
        <taxon>Eukaryota</taxon>
        <taxon>Fungi</taxon>
        <taxon>Fungi incertae sedis</taxon>
        <taxon>Chytridiomycota</taxon>
        <taxon>Chytridiomycota incertae sedis</taxon>
        <taxon>Neocallimastigomycetes</taxon>
        <taxon>Neocallimastigales</taxon>
        <taxon>Neocallimastigaceae</taxon>
        <taxon>Piromyces</taxon>
    </lineage>
</organism>
<evidence type="ECO:0000256" key="5">
    <source>
        <dbReference type="SAM" id="MobiDB-lite"/>
    </source>
</evidence>
<reference evidence="6 7" key="2">
    <citation type="submission" date="2016-08" db="EMBL/GenBank/DDBJ databases">
        <title>Pervasive Adenine N6-methylation of Active Genes in Fungi.</title>
        <authorList>
            <consortium name="DOE Joint Genome Institute"/>
            <person name="Mondo S.J."/>
            <person name="Dannebaum R.O."/>
            <person name="Kuo R.C."/>
            <person name="Labutti K."/>
            <person name="Haridas S."/>
            <person name="Kuo A."/>
            <person name="Salamov A."/>
            <person name="Ahrendt S.R."/>
            <person name="Lipzen A."/>
            <person name="Sullivan W."/>
            <person name="Andreopoulos W.B."/>
            <person name="Clum A."/>
            <person name="Lindquist E."/>
            <person name="Daum C."/>
            <person name="Ramamoorthy G.K."/>
            <person name="Gryganskyi A."/>
            <person name="Culley D."/>
            <person name="Magnuson J.K."/>
            <person name="James T.Y."/>
            <person name="O'Malley M.A."/>
            <person name="Stajich J.E."/>
            <person name="Spatafora J.W."/>
            <person name="Visel A."/>
            <person name="Grigoriev I.V."/>
        </authorList>
    </citation>
    <scope>NUCLEOTIDE SEQUENCE [LARGE SCALE GENOMIC DNA]</scope>
    <source>
        <strain evidence="7">finn</strain>
    </source>
</reference>
<evidence type="ECO:0000256" key="4">
    <source>
        <dbReference type="SAM" id="Coils"/>
    </source>
</evidence>
<keyword evidence="1 3" id="KW-0853">WD repeat</keyword>
<keyword evidence="2" id="KW-0677">Repeat</keyword>
<dbReference type="PANTHER" id="PTHR44376">
    <property type="entry name" value="TRANSCRIPTIONAL REGULATOR OF FILAMENTOUS GROWTH FLO8"/>
    <property type="match status" value="1"/>
</dbReference>